<sequence>MGGFRGEHLPTIKTFQSIHATRERMVALKPSPRKGFPTGKGSPSSKAPPSSRRGDWIPRGAGMPRRRYATTTFLTFDNIPVAPGRHKNLLKRPRKGHKNSLKRPFIREGHKNSLKRPRKGRSPTPIYTRGAVSNAPARGIKTPIYTRRAVSNAHLYARGGLQRPREGRSPTPP</sequence>
<feature type="compositionally biased region" description="Basic residues" evidence="1">
    <location>
        <begin position="112"/>
        <end position="121"/>
    </location>
</feature>
<protein>
    <submittedName>
        <fullName evidence="2">Uncharacterized protein</fullName>
    </submittedName>
</protein>
<reference evidence="2" key="1">
    <citation type="journal article" date="2023" name="G3 (Bethesda)">
        <title>A reference genome for the long-term kleptoplast-retaining sea slug Elysia crispata morphotype clarki.</title>
        <authorList>
            <person name="Eastman K.E."/>
            <person name="Pendleton A.L."/>
            <person name="Shaikh M.A."/>
            <person name="Suttiyut T."/>
            <person name="Ogas R."/>
            <person name="Tomko P."/>
            <person name="Gavelis G."/>
            <person name="Widhalm J.R."/>
            <person name="Wisecaver J.H."/>
        </authorList>
    </citation>
    <scope>NUCLEOTIDE SEQUENCE</scope>
    <source>
        <strain evidence="2">ECLA1</strain>
    </source>
</reference>
<proteinExistence type="predicted"/>
<evidence type="ECO:0000313" key="2">
    <source>
        <dbReference type="EMBL" id="KAK3706227.1"/>
    </source>
</evidence>
<feature type="compositionally biased region" description="Basic residues" evidence="1">
    <location>
        <begin position="84"/>
        <end position="101"/>
    </location>
</feature>
<evidence type="ECO:0000313" key="3">
    <source>
        <dbReference type="Proteomes" id="UP001283361"/>
    </source>
</evidence>
<dbReference type="Proteomes" id="UP001283361">
    <property type="component" value="Unassembled WGS sequence"/>
</dbReference>
<evidence type="ECO:0000256" key="1">
    <source>
        <dbReference type="SAM" id="MobiDB-lite"/>
    </source>
</evidence>
<feature type="region of interest" description="Disordered" evidence="1">
    <location>
        <begin position="80"/>
        <end position="173"/>
    </location>
</feature>
<feature type="compositionally biased region" description="Low complexity" evidence="1">
    <location>
        <begin position="39"/>
        <end position="51"/>
    </location>
</feature>
<feature type="compositionally biased region" description="Basic and acidic residues" evidence="1">
    <location>
        <begin position="163"/>
        <end position="173"/>
    </location>
</feature>
<accession>A0AAE0XS06</accession>
<comment type="caution">
    <text evidence="2">The sequence shown here is derived from an EMBL/GenBank/DDBJ whole genome shotgun (WGS) entry which is preliminary data.</text>
</comment>
<gene>
    <name evidence="2" type="ORF">RRG08_002892</name>
</gene>
<dbReference type="AlphaFoldDB" id="A0AAE0XS06"/>
<keyword evidence="3" id="KW-1185">Reference proteome</keyword>
<organism evidence="2 3">
    <name type="scientific">Elysia crispata</name>
    <name type="common">lettuce slug</name>
    <dbReference type="NCBI Taxonomy" id="231223"/>
    <lineage>
        <taxon>Eukaryota</taxon>
        <taxon>Metazoa</taxon>
        <taxon>Spiralia</taxon>
        <taxon>Lophotrochozoa</taxon>
        <taxon>Mollusca</taxon>
        <taxon>Gastropoda</taxon>
        <taxon>Heterobranchia</taxon>
        <taxon>Euthyneura</taxon>
        <taxon>Panpulmonata</taxon>
        <taxon>Sacoglossa</taxon>
        <taxon>Placobranchoidea</taxon>
        <taxon>Plakobranchidae</taxon>
        <taxon>Elysia</taxon>
    </lineage>
</organism>
<dbReference type="EMBL" id="JAWDGP010007750">
    <property type="protein sequence ID" value="KAK3706227.1"/>
    <property type="molecule type" value="Genomic_DNA"/>
</dbReference>
<name>A0AAE0XS06_9GAST</name>
<feature type="region of interest" description="Disordered" evidence="1">
    <location>
        <begin position="23"/>
        <end position="64"/>
    </location>
</feature>